<dbReference type="Proteomes" id="UP000276133">
    <property type="component" value="Unassembled WGS sequence"/>
</dbReference>
<dbReference type="EMBL" id="REGN01003006">
    <property type="protein sequence ID" value="RNA24966.1"/>
    <property type="molecule type" value="Genomic_DNA"/>
</dbReference>
<accession>A0A3M7RN37</accession>
<comment type="caution">
    <text evidence="1">The sequence shown here is derived from an EMBL/GenBank/DDBJ whole genome shotgun (WGS) entry which is preliminary data.</text>
</comment>
<reference evidence="1 2" key="1">
    <citation type="journal article" date="2018" name="Sci. Rep.">
        <title>Genomic signatures of local adaptation to the degree of environmental predictability in rotifers.</title>
        <authorList>
            <person name="Franch-Gras L."/>
            <person name="Hahn C."/>
            <person name="Garcia-Roger E.M."/>
            <person name="Carmona M.J."/>
            <person name="Serra M."/>
            <person name="Gomez A."/>
        </authorList>
    </citation>
    <scope>NUCLEOTIDE SEQUENCE [LARGE SCALE GENOMIC DNA]</scope>
    <source>
        <strain evidence="1">HYR1</strain>
    </source>
</reference>
<dbReference type="AlphaFoldDB" id="A0A3M7RN37"/>
<organism evidence="1 2">
    <name type="scientific">Brachionus plicatilis</name>
    <name type="common">Marine rotifer</name>
    <name type="synonym">Brachionus muelleri</name>
    <dbReference type="NCBI Taxonomy" id="10195"/>
    <lineage>
        <taxon>Eukaryota</taxon>
        <taxon>Metazoa</taxon>
        <taxon>Spiralia</taxon>
        <taxon>Gnathifera</taxon>
        <taxon>Rotifera</taxon>
        <taxon>Eurotatoria</taxon>
        <taxon>Monogononta</taxon>
        <taxon>Pseudotrocha</taxon>
        <taxon>Ploima</taxon>
        <taxon>Brachionidae</taxon>
        <taxon>Brachionus</taxon>
    </lineage>
</organism>
<evidence type="ECO:0000313" key="2">
    <source>
        <dbReference type="Proteomes" id="UP000276133"/>
    </source>
</evidence>
<protein>
    <submittedName>
        <fullName evidence="1">Uncharacterized protein</fullName>
    </submittedName>
</protein>
<evidence type="ECO:0000313" key="1">
    <source>
        <dbReference type="EMBL" id="RNA24966.1"/>
    </source>
</evidence>
<gene>
    <name evidence="1" type="ORF">BpHYR1_004089</name>
</gene>
<proteinExistence type="predicted"/>
<sequence>MAWEIHRPDIQLCQLEDLSLGVGYFAFNCASVCFLNWPEDNFVHFVTFFSATETVVECVRDRGAIANDAPRSRI</sequence>
<keyword evidence="2" id="KW-1185">Reference proteome</keyword>
<name>A0A3M7RN37_BRAPC</name>